<dbReference type="GO" id="GO:0042147">
    <property type="term" value="P:retrograde transport, endosome to Golgi"/>
    <property type="evidence" value="ECO:0007669"/>
    <property type="project" value="TreeGrafter"/>
</dbReference>
<dbReference type="Gene3D" id="3.30.9.10">
    <property type="entry name" value="D-Amino Acid Oxidase, subunit A, domain 2"/>
    <property type="match status" value="2"/>
</dbReference>
<keyword evidence="4" id="KW-1185">Reference proteome</keyword>
<dbReference type="PANTHER" id="PTHR13847:SF150">
    <property type="entry name" value="OXIDOREDUCTASE TDA3-RELATED"/>
    <property type="match status" value="1"/>
</dbReference>
<sequence>MTAYYLTRHPKYDPRLHSIILLEGTRIAGAASGKAGGFLATWAYPSCIVPLSFSLHEQLAREHKGDQRWGYRRLRCAQLAASGRDPPKESTSNADNEGDRITLGKRDTAPRRPSEGSESNRLPADLDWLMPETVDRYEDVSDVDCTAQVQPYLFTTCMAKLAEERGVKIILGTVEDINYKEEDDDDAEDGVSAAHPRKTTPPGRSYSGRVATSVTYRDSASAATLTLPASTIILAAGPWTPTLFPWAPISALRAHSITIKLRKPLSPYCIFTEISYRSKTNNNPGNDKHANDDDGPTSPSSQTNQTNHHSRPKPIHPEILTRPNNEVYLCGSGDYTIPLPPTASQITISPHHTAELITAAASISNDLGEGTVTSKRACYLPTVVVPVAGRGGGLPLVGETGVEGLVLAAGHGCWGIMNAPATGVIISEIVFDGGARSADVGELDPRRVL</sequence>
<dbReference type="Pfam" id="PF01266">
    <property type="entry name" value="DAO"/>
    <property type="match status" value="1"/>
</dbReference>
<feature type="region of interest" description="Disordered" evidence="1">
    <location>
        <begin position="80"/>
        <end position="125"/>
    </location>
</feature>
<proteinExistence type="predicted"/>
<dbReference type="InterPro" id="IPR036188">
    <property type="entry name" value="FAD/NAD-bd_sf"/>
</dbReference>
<dbReference type="GO" id="GO:0005829">
    <property type="term" value="C:cytosol"/>
    <property type="evidence" value="ECO:0007669"/>
    <property type="project" value="GOC"/>
</dbReference>
<feature type="region of interest" description="Disordered" evidence="1">
    <location>
        <begin position="181"/>
        <end position="209"/>
    </location>
</feature>
<comment type="caution">
    <text evidence="3">The sequence shown here is derived from an EMBL/GenBank/DDBJ whole genome shotgun (WGS) entry which is preliminary data.</text>
</comment>
<reference evidence="3" key="1">
    <citation type="submission" date="2021-03" db="EMBL/GenBank/DDBJ databases">
        <title>Comparative genomics and phylogenomic investigation of the class Geoglossomycetes provide insights into ecological specialization and systematics.</title>
        <authorList>
            <person name="Melie T."/>
            <person name="Pirro S."/>
            <person name="Miller A.N."/>
            <person name="Quandt A."/>
        </authorList>
    </citation>
    <scope>NUCLEOTIDE SEQUENCE</scope>
    <source>
        <strain evidence="3">GBOQ0MN5Z8</strain>
    </source>
</reference>
<protein>
    <recommendedName>
        <fullName evidence="2">FAD dependent oxidoreductase domain-containing protein</fullName>
    </recommendedName>
</protein>
<feature type="compositionally biased region" description="Polar residues" evidence="1">
    <location>
        <begin position="297"/>
        <end position="307"/>
    </location>
</feature>
<dbReference type="GO" id="GO:0005770">
    <property type="term" value="C:late endosome"/>
    <property type="evidence" value="ECO:0007669"/>
    <property type="project" value="TreeGrafter"/>
</dbReference>
<feature type="region of interest" description="Disordered" evidence="1">
    <location>
        <begin position="279"/>
        <end position="319"/>
    </location>
</feature>
<evidence type="ECO:0000313" key="3">
    <source>
        <dbReference type="EMBL" id="KAH0542761.1"/>
    </source>
</evidence>
<organism evidence="3 4">
    <name type="scientific">Glutinoglossum americanum</name>
    <dbReference type="NCBI Taxonomy" id="1670608"/>
    <lineage>
        <taxon>Eukaryota</taxon>
        <taxon>Fungi</taxon>
        <taxon>Dikarya</taxon>
        <taxon>Ascomycota</taxon>
        <taxon>Pezizomycotina</taxon>
        <taxon>Geoglossomycetes</taxon>
        <taxon>Geoglossales</taxon>
        <taxon>Geoglossaceae</taxon>
        <taxon>Glutinoglossum</taxon>
    </lineage>
</organism>
<evidence type="ECO:0000259" key="2">
    <source>
        <dbReference type="Pfam" id="PF01266"/>
    </source>
</evidence>
<evidence type="ECO:0000313" key="4">
    <source>
        <dbReference type="Proteomes" id="UP000698800"/>
    </source>
</evidence>
<evidence type="ECO:0000256" key="1">
    <source>
        <dbReference type="SAM" id="MobiDB-lite"/>
    </source>
</evidence>
<dbReference type="AlphaFoldDB" id="A0A9P8IED1"/>
<dbReference type="Gene3D" id="3.50.50.60">
    <property type="entry name" value="FAD/NAD(P)-binding domain"/>
    <property type="match status" value="2"/>
</dbReference>
<accession>A0A9P8IED1</accession>
<dbReference type="SUPFAM" id="SSF51905">
    <property type="entry name" value="FAD/NAD(P)-binding domain"/>
    <property type="match status" value="1"/>
</dbReference>
<dbReference type="PANTHER" id="PTHR13847">
    <property type="entry name" value="SARCOSINE DEHYDROGENASE-RELATED"/>
    <property type="match status" value="1"/>
</dbReference>
<dbReference type="Proteomes" id="UP000698800">
    <property type="component" value="Unassembled WGS sequence"/>
</dbReference>
<feature type="compositionally biased region" description="Basic and acidic residues" evidence="1">
    <location>
        <begin position="97"/>
        <end position="115"/>
    </location>
</feature>
<feature type="domain" description="FAD dependent oxidoreductase" evidence="2">
    <location>
        <begin position="2"/>
        <end position="428"/>
    </location>
</feature>
<dbReference type="EMBL" id="JAGHQL010000047">
    <property type="protein sequence ID" value="KAH0542761.1"/>
    <property type="molecule type" value="Genomic_DNA"/>
</dbReference>
<dbReference type="InterPro" id="IPR006076">
    <property type="entry name" value="FAD-dep_OxRdtase"/>
</dbReference>
<dbReference type="OrthoDB" id="498204at2759"/>
<name>A0A9P8IED1_9PEZI</name>
<gene>
    <name evidence="3" type="ORF">FGG08_002900</name>
</gene>